<accession>A0ABS5J5V6</accession>
<sequence>MNQEVTLYIEKLQPWQVTVASELRKTILKTIPDAEERLQYGKPHYLKNGKYAAVIHAAKDKMSFMIFNATELAEIKGFFQPTTAADRKTATIKDGQAVDYKQLGDLLKKASKSL</sequence>
<comment type="caution">
    <text evidence="2">The sequence shown here is derived from an EMBL/GenBank/DDBJ whole genome shotgun (WGS) entry which is preliminary data.</text>
</comment>
<evidence type="ECO:0000313" key="3">
    <source>
        <dbReference type="Proteomes" id="UP000676386"/>
    </source>
</evidence>
<dbReference type="Pfam" id="PF08818">
    <property type="entry name" value="DUF1801"/>
    <property type="match status" value="1"/>
</dbReference>
<gene>
    <name evidence="2" type="ORF">KE626_21715</name>
</gene>
<reference evidence="2 3" key="1">
    <citation type="submission" date="2021-04" db="EMBL/GenBank/DDBJ databases">
        <title>Chitinophaga sp. nov., isolated from the rhizosphere soil.</title>
        <authorList>
            <person name="He S."/>
        </authorList>
    </citation>
    <scope>NUCLEOTIDE SEQUENCE [LARGE SCALE GENOMIC DNA]</scope>
    <source>
        <strain evidence="2 3">2R12</strain>
    </source>
</reference>
<dbReference type="RefSeq" id="WP_211975080.1">
    <property type="nucleotide sequence ID" value="NZ_CBFHAM010000017.1"/>
</dbReference>
<protein>
    <submittedName>
        <fullName evidence="2">DUF1801 domain-containing protein</fullName>
    </submittedName>
</protein>
<dbReference type="InterPro" id="IPR014922">
    <property type="entry name" value="YdhG-like"/>
</dbReference>
<organism evidence="2 3">
    <name type="scientific">Chitinophaga hostae</name>
    <dbReference type="NCBI Taxonomy" id="2831022"/>
    <lineage>
        <taxon>Bacteria</taxon>
        <taxon>Pseudomonadati</taxon>
        <taxon>Bacteroidota</taxon>
        <taxon>Chitinophagia</taxon>
        <taxon>Chitinophagales</taxon>
        <taxon>Chitinophagaceae</taxon>
        <taxon>Chitinophaga</taxon>
    </lineage>
</organism>
<keyword evidence="3" id="KW-1185">Reference proteome</keyword>
<dbReference type="SUPFAM" id="SSF159888">
    <property type="entry name" value="YdhG-like"/>
    <property type="match status" value="1"/>
</dbReference>
<dbReference type="EMBL" id="JAGTXB010000011">
    <property type="protein sequence ID" value="MBS0029957.1"/>
    <property type="molecule type" value="Genomic_DNA"/>
</dbReference>
<proteinExistence type="predicted"/>
<name>A0ABS5J5V6_9BACT</name>
<dbReference type="Gene3D" id="3.90.1150.200">
    <property type="match status" value="1"/>
</dbReference>
<evidence type="ECO:0000259" key="1">
    <source>
        <dbReference type="Pfam" id="PF08818"/>
    </source>
</evidence>
<evidence type="ECO:0000313" key="2">
    <source>
        <dbReference type="EMBL" id="MBS0029957.1"/>
    </source>
</evidence>
<dbReference type="Proteomes" id="UP000676386">
    <property type="component" value="Unassembled WGS sequence"/>
</dbReference>
<feature type="domain" description="YdhG-like" evidence="1">
    <location>
        <begin position="20"/>
        <end position="110"/>
    </location>
</feature>